<dbReference type="AlphaFoldDB" id="A0A411WR08"/>
<dbReference type="Proteomes" id="UP000293154">
    <property type="component" value="Chromosome"/>
</dbReference>
<dbReference type="InterPro" id="IPR002634">
    <property type="entry name" value="BolA"/>
</dbReference>
<evidence type="ECO:0000256" key="4">
    <source>
        <dbReference type="SAM" id="MobiDB-lite"/>
    </source>
</evidence>
<dbReference type="PANTHER" id="PTHR46229">
    <property type="entry name" value="BOLA TRANSCRIPTION REGULATOR"/>
    <property type="match status" value="1"/>
</dbReference>
<dbReference type="GO" id="GO:1990229">
    <property type="term" value="C:iron-sulfur cluster assembly complex"/>
    <property type="evidence" value="ECO:0007669"/>
    <property type="project" value="UniProtKB-ARBA"/>
</dbReference>
<dbReference type="EMBL" id="CP034752">
    <property type="protein sequence ID" value="QBH98694.1"/>
    <property type="molecule type" value="Genomic_DNA"/>
</dbReference>
<dbReference type="RefSeq" id="WP_130593618.1">
    <property type="nucleotide sequence ID" value="NZ_CP034752.1"/>
</dbReference>
<dbReference type="InterPro" id="IPR036065">
    <property type="entry name" value="BolA-like_sf"/>
</dbReference>
<dbReference type="GO" id="GO:0005829">
    <property type="term" value="C:cytosol"/>
    <property type="evidence" value="ECO:0007669"/>
    <property type="project" value="TreeGrafter"/>
</dbReference>
<evidence type="ECO:0000313" key="5">
    <source>
        <dbReference type="EMBL" id="QBH98694.1"/>
    </source>
</evidence>
<name>A0A411WR08_9GAMM</name>
<dbReference type="KEGG" id="prag:EKN56_06240"/>
<dbReference type="PIRSF" id="PIRSF003113">
    <property type="entry name" value="BolA"/>
    <property type="match status" value="1"/>
</dbReference>
<keyword evidence="6" id="KW-1185">Reference proteome</keyword>
<dbReference type="OrthoDB" id="9801469at2"/>
<feature type="region of interest" description="Disordered" evidence="4">
    <location>
        <begin position="83"/>
        <end position="104"/>
    </location>
</feature>
<dbReference type="GO" id="GO:0006351">
    <property type="term" value="P:DNA-templated transcription"/>
    <property type="evidence" value="ECO:0007669"/>
    <property type="project" value="TreeGrafter"/>
</dbReference>
<comment type="similarity">
    <text evidence="1 3">Belongs to the BolA/IbaG family.</text>
</comment>
<organism evidence="5 6">
    <name type="scientific">Limnobaculum zhutongyuii</name>
    <dbReference type="NCBI Taxonomy" id="2498113"/>
    <lineage>
        <taxon>Bacteria</taxon>
        <taxon>Pseudomonadati</taxon>
        <taxon>Pseudomonadota</taxon>
        <taxon>Gammaproteobacteria</taxon>
        <taxon>Enterobacterales</taxon>
        <taxon>Budviciaceae</taxon>
        <taxon>Limnobaculum</taxon>
    </lineage>
</organism>
<protein>
    <recommendedName>
        <fullName evidence="2">DNA-binding transcriptional regulator BolA</fullName>
    </recommendedName>
</protein>
<dbReference type="PANTHER" id="PTHR46229:SF2">
    <property type="entry name" value="BOLA-LIKE PROTEIN 1"/>
    <property type="match status" value="1"/>
</dbReference>
<dbReference type="Pfam" id="PF01722">
    <property type="entry name" value="BolA"/>
    <property type="match status" value="1"/>
</dbReference>
<sequence length="104" mass="11918">MIQEVIKQKLAVLKPLFIEVVNESYQHNVPAGSESHFKVVIVSDSFAGQRLLARHRMIYQLLEQEMQQPIHALALHTYTPDEWQKQQDSVPDSPECRGGSRFSS</sequence>
<reference evidence="5 6" key="1">
    <citation type="submission" date="2019-03" db="EMBL/GenBank/DDBJ databases">
        <title>Pragia sp. nov. isolated from the gut tract of Carduelis flavirostris.</title>
        <authorList>
            <person name="Ge Y."/>
        </authorList>
    </citation>
    <scope>NUCLEOTIDE SEQUENCE [LARGE SCALE GENOMIC DNA]</scope>
    <source>
        <strain evidence="5 6">CF-458</strain>
    </source>
</reference>
<dbReference type="InterPro" id="IPR050961">
    <property type="entry name" value="BolA/IbaG_stress_morph_reg"/>
</dbReference>
<dbReference type="Gene3D" id="3.30.300.90">
    <property type="entry name" value="BolA-like"/>
    <property type="match status" value="1"/>
</dbReference>
<proteinExistence type="inferred from homology"/>
<evidence type="ECO:0000256" key="3">
    <source>
        <dbReference type="RuleBase" id="RU003860"/>
    </source>
</evidence>
<dbReference type="FunFam" id="3.30.300.90:FF:000001">
    <property type="entry name" value="Transcriptional regulator BolA"/>
    <property type="match status" value="1"/>
</dbReference>
<evidence type="ECO:0000256" key="1">
    <source>
        <dbReference type="ARBA" id="ARBA00005578"/>
    </source>
</evidence>
<dbReference type="SUPFAM" id="SSF82657">
    <property type="entry name" value="BolA-like"/>
    <property type="match status" value="1"/>
</dbReference>
<gene>
    <name evidence="5" type="primary">bolA</name>
    <name evidence="5" type="ORF">EKN56_06240</name>
</gene>
<dbReference type="NCBIfam" id="NF008638">
    <property type="entry name" value="PRK11628.1"/>
    <property type="match status" value="1"/>
</dbReference>
<accession>A0A411WR08</accession>
<evidence type="ECO:0000256" key="2">
    <source>
        <dbReference type="ARBA" id="ARBA00074073"/>
    </source>
</evidence>
<evidence type="ECO:0000313" key="6">
    <source>
        <dbReference type="Proteomes" id="UP000293154"/>
    </source>
</evidence>